<dbReference type="EnsemblPlants" id="LPERR09G11490.1">
    <property type="protein sequence ID" value="LPERR09G11490.1"/>
    <property type="gene ID" value="LPERR09G11490"/>
</dbReference>
<sequence length="59" mass="6393">MKGQKPFSPVPKFPISPATAAAGDLDVLEDDDRWTVVAAVSSELRPHWVGSFQGSALRR</sequence>
<dbReference type="Proteomes" id="UP000032180">
    <property type="component" value="Chromosome 9"/>
</dbReference>
<reference evidence="1" key="3">
    <citation type="submission" date="2015-04" db="UniProtKB">
        <authorList>
            <consortium name="EnsemblPlants"/>
        </authorList>
    </citation>
    <scope>IDENTIFICATION</scope>
</reference>
<evidence type="ECO:0000313" key="2">
    <source>
        <dbReference type="Proteomes" id="UP000032180"/>
    </source>
</evidence>
<proteinExistence type="predicted"/>
<dbReference type="HOGENOM" id="CLU_2964188_0_0_1"/>
<reference evidence="2" key="2">
    <citation type="submission" date="2013-12" db="EMBL/GenBank/DDBJ databases">
        <authorList>
            <person name="Yu Y."/>
            <person name="Lee S."/>
            <person name="de Baynast K."/>
            <person name="Wissotski M."/>
            <person name="Liu L."/>
            <person name="Talag J."/>
            <person name="Goicoechea J."/>
            <person name="Angelova A."/>
            <person name="Jetty R."/>
            <person name="Kudrna D."/>
            <person name="Golser W."/>
            <person name="Rivera L."/>
            <person name="Zhang J."/>
            <person name="Wing R."/>
        </authorList>
    </citation>
    <scope>NUCLEOTIDE SEQUENCE</scope>
</reference>
<name>A0A0D9XFA4_9ORYZ</name>
<accession>A0A0D9XFA4</accession>
<dbReference type="AlphaFoldDB" id="A0A0D9XFA4"/>
<protein>
    <submittedName>
        <fullName evidence="1">Uncharacterized protein</fullName>
    </submittedName>
</protein>
<organism evidence="1 2">
    <name type="scientific">Leersia perrieri</name>
    <dbReference type="NCBI Taxonomy" id="77586"/>
    <lineage>
        <taxon>Eukaryota</taxon>
        <taxon>Viridiplantae</taxon>
        <taxon>Streptophyta</taxon>
        <taxon>Embryophyta</taxon>
        <taxon>Tracheophyta</taxon>
        <taxon>Spermatophyta</taxon>
        <taxon>Magnoliopsida</taxon>
        <taxon>Liliopsida</taxon>
        <taxon>Poales</taxon>
        <taxon>Poaceae</taxon>
        <taxon>BOP clade</taxon>
        <taxon>Oryzoideae</taxon>
        <taxon>Oryzeae</taxon>
        <taxon>Oryzinae</taxon>
        <taxon>Leersia</taxon>
    </lineage>
</organism>
<keyword evidence="2" id="KW-1185">Reference proteome</keyword>
<dbReference type="Gramene" id="LPERR09G11490.1">
    <property type="protein sequence ID" value="LPERR09G11490.1"/>
    <property type="gene ID" value="LPERR09G11490"/>
</dbReference>
<evidence type="ECO:0000313" key="1">
    <source>
        <dbReference type="EnsemblPlants" id="LPERR09G11490.1"/>
    </source>
</evidence>
<reference evidence="1 2" key="1">
    <citation type="submission" date="2012-08" db="EMBL/GenBank/DDBJ databases">
        <title>Oryza genome evolution.</title>
        <authorList>
            <person name="Wing R.A."/>
        </authorList>
    </citation>
    <scope>NUCLEOTIDE SEQUENCE</scope>
</reference>